<evidence type="ECO:0000313" key="2">
    <source>
        <dbReference type="EMBL" id="VDM77542.1"/>
    </source>
</evidence>
<protein>
    <submittedName>
        <fullName evidence="2">Uncharacterized protein</fullName>
    </submittedName>
</protein>
<accession>A0A3P7LDY3</accession>
<dbReference type="OrthoDB" id="640249at2759"/>
<dbReference type="Gene3D" id="3.90.70.10">
    <property type="entry name" value="Cysteine proteinases"/>
    <property type="match status" value="1"/>
</dbReference>
<proteinExistence type="predicted"/>
<organism evidence="2 3">
    <name type="scientific">Strongylus vulgaris</name>
    <name type="common">Blood worm</name>
    <dbReference type="NCBI Taxonomy" id="40348"/>
    <lineage>
        <taxon>Eukaryota</taxon>
        <taxon>Metazoa</taxon>
        <taxon>Ecdysozoa</taxon>
        <taxon>Nematoda</taxon>
        <taxon>Chromadorea</taxon>
        <taxon>Rhabditida</taxon>
        <taxon>Rhabditina</taxon>
        <taxon>Rhabditomorpha</taxon>
        <taxon>Strongyloidea</taxon>
        <taxon>Strongylidae</taxon>
        <taxon>Strongylus</taxon>
    </lineage>
</organism>
<dbReference type="SUPFAM" id="SSF54001">
    <property type="entry name" value="Cysteine proteinases"/>
    <property type="match status" value="1"/>
</dbReference>
<dbReference type="EMBL" id="UYYB01099488">
    <property type="protein sequence ID" value="VDM77542.1"/>
    <property type="molecule type" value="Genomic_DNA"/>
</dbReference>
<dbReference type="InterPro" id="IPR038765">
    <property type="entry name" value="Papain-like_cys_pep_sf"/>
</dbReference>
<keyword evidence="1" id="KW-0732">Signal</keyword>
<feature type="signal peptide" evidence="1">
    <location>
        <begin position="1"/>
        <end position="24"/>
    </location>
</feature>
<name>A0A3P7LDY3_STRVU</name>
<keyword evidence="3" id="KW-1185">Reference proteome</keyword>
<gene>
    <name evidence="2" type="ORF">SVUK_LOCUS12540</name>
</gene>
<dbReference type="AlphaFoldDB" id="A0A3P7LDY3"/>
<dbReference type="PROSITE" id="PS51257">
    <property type="entry name" value="PROKAR_LIPOPROTEIN"/>
    <property type="match status" value="1"/>
</dbReference>
<sequence length="123" mass="14202">MVLFSPRRKMATIFLLLLCSCVAAFKPIPLDKRIPEFASKLKGKDLVNYINNIQKLFTANVSRLPDSHVMSLNFLQLDQKLPRAEELNYDGEIPERFDAREKWPWCSSIRIIRDQTECGTVST</sequence>
<reference evidence="2 3" key="1">
    <citation type="submission" date="2018-11" db="EMBL/GenBank/DDBJ databases">
        <authorList>
            <consortium name="Pathogen Informatics"/>
        </authorList>
    </citation>
    <scope>NUCLEOTIDE SEQUENCE [LARGE SCALE GENOMIC DNA]</scope>
</reference>
<feature type="chain" id="PRO_5017941427" evidence="1">
    <location>
        <begin position="25"/>
        <end position="123"/>
    </location>
</feature>
<evidence type="ECO:0000313" key="3">
    <source>
        <dbReference type="Proteomes" id="UP000270094"/>
    </source>
</evidence>
<dbReference type="Proteomes" id="UP000270094">
    <property type="component" value="Unassembled WGS sequence"/>
</dbReference>
<evidence type="ECO:0000256" key="1">
    <source>
        <dbReference type="SAM" id="SignalP"/>
    </source>
</evidence>